<keyword evidence="2" id="KW-1185">Reference proteome</keyword>
<sequence length="237" mass="25304">MKFNTSNINPIALKEFQPLAVAIETAKLNTCKIEITSFTGESITVAFSGLPANQPSTYKNFIAIWESSVIPWTVEPIKMIEIGVNTQSGTVTIDGLTITYNSYVVGYGVGSGIGNICASAILGAGGIKAPLSNVHIGIENLGQTSLSVFYQTLSGYLPKKNGNWVGLWKGYASPYNLPPDALIKTKIDSYSNQGIVALNNLSLGRDTEYTLIYFMGADNTTAAAILNFNTSDPASDK</sequence>
<dbReference type="AlphaFoldDB" id="A0A023BU90"/>
<gene>
    <name evidence="1" type="ORF">ATO12_16595</name>
</gene>
<protein>
    <submittedName>
        <fullName evidence="1">Uncharacterized protein</fullName>
    </submittedName>
</protein>
<accession>A0A023BU90</accession>
<dbReference type="EMBL" id="AQRA01000005">
    <property type="protein sequence ID" value="EZH73556.1"/>
    <property type="molecule type" value="Genomic_DNA"/>
</dbReference>
<organism evidence="1 2">
    <name type="scientific">Aquimarina atlantica</name>
    <dbReference type="NCBI Taxonomy" id="1317122"/>
    <lineage>
        <taxon>Bacteria</taxon>
        <taxon>Pseudomonadati</taxon>
        <taxon>Bacteroidota</taxon>
        <taxon>Flavobacteriia</taxon>
        <taxon>Flavobacteriales</taxon>
        <taxon>Flavobacteriaceae</taxon>
        <taxon>Aquimarina</taxon>
    </lineage>
</organism>
<reference evidence="1 2" key="1">
    <citation type="submission" date="2014-04" db="EMBL/GenBank/DDBJ databases">
        <title>Aquimarina sp. 22II-S11-z7 Genome Sequencing.</title>
        <authorList>
            <person name="Lai Q."/>
        </authorList>
    </citation>
    <scope>NUCLEOTIDE SEQUENCE [LARGE SCALE GENOMIC DNA]</scope>
    <source>
        <strain evidence="1 2">22II-S11-z7</strain>
    </source>
</reference>
<proteinExistence type="predicted"/>
<name>A0A023BU90_9FLAO</name>
<evidence type="ECO:0000313" key="2">
    <source>
        <dbReference type="Proteomes" id="UP000023541"/>
    </source>
</evidence>
<dbReference type="Proteomes" id="UP000023541">
    <property type="component" value="Unassembled WGS sequence"/>
</dbReference>
<evidence type="ECO:0000313" key="1">
    <source>
        <dbReference type="EMBL" id="EZH73556.1"/>
    </source>
</evidence>
<dbReference type="eggNOG" id="ENOG503408R">
    <property type="taxonomic scope" value="Bacteria"/>
</dbReference>
<comment type="caution">
    <text evidence="1">The sequence shown here is derived from an EMBL/GenBank/DDBJ whole genome shotgun (WGS) entry which is preliminary data.</text>
</comment>